<dbReference type="CDD" id="cd00082">
    <property type="entry name" value="HisKA"/>
    <property type="match status" value="1"/>
</dbReference>
<dbReference type="Gene3D" id="3.30.565.10">
    <property type="entry name" value="Histidine kinase-like ATPase, C-terminal domain"/>
    <property type="match status" value="1"/>
</dbReference>
<dbReference type="InterPro" id="IPR016132">
    <property type="entry name" value="Phyto_chromo_attachment"/>
</dbReference>
<comment type="similarity">
    <text evidence="2">In the N-terminal section; belongs to the phytochrome family.</text>
</comment>
<dbReference type="EC" id="2.7.13.3" evidence="3"/>
<dbReference type="InterPro" id="IPR013656">
    <property type="entry name" value="PAS_4"/>
</dbReference>
<dbReference type="PROSITE" id="PS50046">
    <property type="entry name" value="PHYTOCHROME_2"/>
    <property type="match status" value="1"/>
</dbReference>
<dbReference type="InterPro" id="IPR003594">
    <property type="entry name" value="HATPase_dom"/>
</dbReference>
<dbReference type="SUPFAM" id="SSF47384">
    <property type="entry name" value="Homodimeric domain of signal transducing histidine kinase"/>
    <property type="match status" value="1"/>
</dbReference>
<evidence type="ECO:0000256" key="7">
    <source>
        <dbReference type="ARBA" id="ARBA00022777"/>
    </source>
</evidence>
<dbReference type="InterPro" id="IPR000700">
    <property type="entry name" value="PAS-assoc_C"/>
</dbReference>
<gene>
    <name evidence="13" type="ORF">ACFVKH_02420</name>
</gene>
<dbReference type="Gene3D" id="3.30.450.20">
    <property type="entry name" value="PAS domain"/>
    <property type="match status" value="2"/>
</dbReference>
<dbReference type="PROSITE" id="PS50109">
    <property type="entry name" value="HIS_KIN"/>
    <property type="match status" value="1"/>
</dbReference>
<dbReference type="NCBIfam" id="TIGR00229">
    <property type="entry name" value="sensory_box"/>
    <property type="match status" value="1"/>
</dbReference>
<evidence type="ECO:0000256" key="2">
    <source>
        <dbReference type="ARBA" id="ARBA00006402"/>
    </source>
</evidence>
<comment type="catalytic activity">
    <reaction evidence="1">
        <text>ATP + protein L-histidine = ADP + protein N-phospho-L-histidine.</text>
        <dbReference type="EC" id="2.7.13.3"/>
    </reaction>
</comment>
<keyword evidence="8" id="KW-0067">ATP-binding</keyword>
<evidence type="ECO:0000259" key="10">
    <source>
        <dbReference type="PROSITE" id="PS50046"/>
    </source>
</evidence>
<evidence type="ECO:0000259" key="11">
    <source>
        <dbReference type="PROSITE" id="PS50109"/>
    </source>
</evidence>
<evidence type="ECO:0000256" key="8">
    <source>
        <dbReference type="ARBA" id="ARBA00022840"/>
    </source>
</evidence>
<dbReference type="InterPro" id="IPR000014">
    <property type="entry name" value="PAS"/>
</dbReference>
<feature type="domain" description="Histidine kinase" evidence="11">
    <location>
        <begin position="537"/>
        <end position="804"/>
    </location>
</feature>
<evidence type="ECO:0000256" key="9">
    <source>
        <dbReference type="ARBA" id="ARBA00023012"/>
    </source>
</evidence>
<dbReference type="InterPro" id="IPR036097">
    <property type="entry name" value="HisK_dim/P_sf"/>
</dbReference>
<dbReference type="SUPFAM" id="SSF55874">
    <property type="entry name" value="ATPase domain of HSP90 chaperone/DNA topoisomerase II/histidine kinase"/>
    <property type="match status" value="1"/>
</dbReference>
<evidence type="ECO:0000313" key="13">
    <source>
        <dbReference type="EMBL" id="MFE4105115.1"/>
    </source>
</evidence>
<evidence type="ECO:0000313" key="14">
    <source>
        <dbReference type="Proteomes" id="UP001600165"/>
    </source>
</evidence>
<dbReference type="SMART" id="SM00091">
    <property type="entry name" value="PAS"/>
    <property type="match status" value="2"/>
</dbReference>
<dbReference type="PRINTS" id="PR00344">
    <property type="entry name" value="BCTRLSENSOR"/>
</dbReference>
<dbReference type="InterPro" id="IPR005467">
    <property type="entry name" value="His_kinase_dom"/>
</dbReference>
<dbReference type="Gene3D" id="1.10.287.130">
    <property type="match status" value="1"/>
</dbReference>
<feature type="domain" description="Phytochrome chromophore attachment site" evidence="10">
    <location>
        <begin position="344"/>
        <end position="480"/>
    </location>
</feature>
<sequence>MTSMHRLNEPNVEANSLALFAAATADLICEYDAQGCYVAVNPAAIALLGLHTQMLIGQSPLSLSQSVPTADRLVLQQIQTEVTQVQRTKEHLRVIHMFATAAGPRLYDVAYTPILNADGEVVQVFSHGREVTHYQASPFLEKLSTAKALIGIEMPDLDSPGTRIAKGAEPLTRRLSLNDRKQAANIRRSAELLQLVLDNIPQYIFWKDRNSVYLGCNRRWAEMAGIQDPEAVIGLTDEDLPWTEEQKSWYLECDRQVMESDIAMLSIKQSQLQADNRLTWREVNKLPLHDATGKVIGLLGTIEDITDRKRAEDLLKQSEAKYRQLAQREELQNRLASQIRQSLKLETILQTAVQEVRKTLDSDRALIYQFNENWQGTVLVESVASPWGSTLGAVEPDRCFPEALAERYRQGRVLVLKDVQSSNLQACHVEFLHRFQVQANLVVPIHTEDVLWGLLIVHQCQAPRDWQETEIELLKYLAGQLGVAIRQAALYQKAKENAAEAQAQACALQAAIQELKHTQAQLIQTEKMSSLGQLIAGLAHEINNPVNFIYGNVNHLEQYTQDLLELIDFYQQQYPEPTADVEEKIDEIDLPFLTEDIAKILQSLKIGTNRIRQIVLSLRNFSRLDEAVVKSVDIHEGIESTIVILQHRLKPTSERRGITVSREYGDLPIVECFPSQLNQVFMNILSNAIDALEDAIAKGHWQPTALDSEDEQAAEQGPCICIRTGLVDGQKVSIDISDNGLGIPETLRQKIFNPFFTTKPIGKGTGLGLSISHQIIVERHQGHLDCYSAAGEGTQFHIEIPIVQANNLEVTQAETARYPD</sequence>
<keyword evidence="9" id="KW-0902">Two-component regulatory system</keyword>
<evidence type="ECO:0000256" key="5">
    <source>
        <dbReference type="ARBA" id="ARBA00022679"/>
    </source>
</evidence>
<dbReference type="PANTHER" id="PTHR43065:SF46">
    <property type="entry name" value="C4-DICARBOXYLATE TRANSPORT SENSOR PROTEIN DCTB"/>
    <property type="match status" value="1"/>
</dbReference>
<evidence type="ECO:0000256" key="3">
    <source>
        <dbReference type="ARBA" id="ARBA00012438"/>
    </source>
</evidence>
<keyword evidence="7" id="KW-0418">Kinase</keyword>
<dbReference type="Pfam" id="PF01590">
    <property type="entry name" value="GAF"/>
    <property type="match status" value="1"/>
</dbReference>
<name>A0ABW6IBR0_9CYAN</name>
<dbReference type="PANTHER" id="PTHR43065">
    <property type="entry name" value="SENSOR HISTIDINE KINASE"/>
    <property type="match status" value="1"/>
</dbReference>
<dbReference type="EMBL" id="JBHZOL010000019">
    <property type="protein sequence ID" value="MFE4105115.1"/>
    <property type="molecule type" value="Genomic_DNA"/>
</dbReference>
<dbReference type="InterPro" id="IPR004358">
    <property type="entry name" value="Sig_transdc_His_kin-like_C"/>
</dbReference>
<dbReference type="SMART" id="SM00388">
    <property type="entry name" value="HisKA"/>
    <property type="match status" value="1"/>
</dbReference>
<dbReference type="SUPFAM" id="SSF55781">
    <property type="entry name" value="GAF domain-like"/>
    <property type="match status" value="1"/>
</dbReference>
<protein>
    <recommendedName>
        <fullName evidence="3">histidine kinase</fullName>
        <ecNumber evidence="3">2.7.13.3</ecNumber>
    </recommendedName>
</protein>
<dbReference type="CDD" id="cd00130">
    <property type="entry name" value="PAS"/>
    <property type="match status" value="1"/>
</dbReference>
<proteinExistence type="inferred from homology"/>
<dbReference type="InterPro" id="IPR003661">
    <property type="entry name" value="HisK_dim/P_dom"/>
</dbReference>
<evidence type="ECO:0000256" key="1">
    <source>
        <dbReference type="ARBA" id="ARBA00000085"/>
    </source>
</evidence>
<organism evidence="13 14">
    <name type="scientific">Almyronema epifaneia S1</name>
    <dbReference type="NCBI Taxonomy" id="2991925"/>
    <lineage>
        <taxon>Bacteria</taxon>
        <taxon>Bacillati</taxon>
        <taxon>Cyanobacteriota</taxon>
        <taxon>Cyanophyceae</taxon>
        <taxon>Nodosilineales</taxon>
        <taxon>Nodosilineaceae</taxon>
        <taxon>Almyronema</taxon>
        <taxon>Almyronema epifaneia</taxon>
    </lineage>
</organism>
<evidence type="ECO:0000256" key="4">
    <source>
        <dbReference type="ARBA" id="ARBA00022553"/>
    </source>
</evidence>
<dbReference type="InterPro" id="IPR003018">
    <property type="entry name" value="GAF"/>
</dbReference>
<keyword evidence="5" id="KW-0808">Transferase</keyword>
<dbReference type="Proteomes" id="UP001600165">
    <property type="component" value="Unassembled WGS sequence"/>
</dbReference>
<accession>A0ABW6IBR0</accession>
<evidence type="ECO:0000256" key="6">
    <source>
        <dbReference type="ARBA" id="ARBA00022741"/>
    </source>
</evidence>
<dbReference type="InterPro" id="IPR036890">
    <property type="entry name" value="HATPase_C_sf"/>
</dbReference>
<dbReference type="Pfam" id="PF02518">
    <property type="entry name" value="HATPase_c"/>
    <property type="match status" value="1"/>
</dbReference>
<evidence type="ECO:0000259" key="12">
    <source>
        <dbReference type="PROSITE" id="PS50113"/>
    </source>
</evidence>
<dbReference type="InterPro" id="IPR035965">
    <property type="entry name" value="PAS-like_dom_sf"/>
</dbReference>
<keyword evidence="14" id="KW-1185">Reference proteome</keyword>
<dbReference type="InterPro" id="IPR029016">
    <property type="entry name" value="GAF-like_dom_sf"/>
</dbReference>
<dbReference type="Gene3D" id="3.30.450.40">
    <property type="match status" value="1"/>
</dbReference>
<comment type="caution">
    <text evidence="13">The sequence shown here is derived from an EMBL/GenBank/DDBJ whole genome shotgun (WGS) entry which is preliminary data.</text>
</comment>
<dbReference type="SUPFAM" id="SSF55785">
    <property type="entry name" value="PYP-like sensor domain (PAS domain)"/>
    <property type="match status" value="2"/>
</dbReference>
<dbReference type="Pfam" id="PF08448">
    <property type="entry name" value="PAS_4"/>
    <property type="match status" value="2"/>
</dbReference>
<keyword evidence="4" id="KW-0597">Phosphoprotein</keyword>
<dbReference type="PROSITE" id="PS50113">
    <property type="entry name" value="PAC"/>
    <property type="match status" value="1"/>
</dbReference>
<keyword evidence="6" id="KW-0547">Nucleotide-binding</keyword>
<dbReference type="SMART" id="SM00065">
    <property type="entry name" value="GAF"/>
    <property type="match status" value="1"/>
</dbReference>
<feature type="domain" description="PAC" evidence="12">
    <location>
        <begin position="258"/>
        <end position="317"/>
    </location>
</feature>
<dbReference type="SMART" id="SM00387">
    <property type="entry name" value="HATPase_c"/>
    <property type="match status" value="1"/>
</dbReference>
<dbReference type="RefSeq" id="WP_377961126.1">
    <property type="nucleotide sequence ID" value="NZ_JBHZOL010000019.1"/>
</dbReference>
<reference evidence="13 14" key="1">
    <citation type="submission" date="2024-10" db="EMBL/GenBank/DDBJ databases">
        <authorList>
            <person name="Ratan Roy A."/>
            <person name="Morales Sandoval P.H."/>
            <person name="De Los Santos Villalobos S."/>
            <person name="Chakraborty S."/>
            <person name="Mukherjee J."/>
        </authorList>
    </citation>
    <scope>NUCLEOTIDE SEQUENCE [LARGE SCALE GENOMIC DNA]</scope>
    <source>
        <strain evidence="13 14">S1</strain>
    </source>
</reference>